<dbReference type="Pfam" id="PF05742">
    <property type="entry name" value="TANGO2"/>
    <property type="match status" value="1"/>
</dbReference>
<dbReference type="EMBL" id="FUXP01000001">
    <property type="protein sequence ID" value="SJZ67554.1"/>
    <property type="molecule type" value="Genomic_DNA"/>
</dbReference>
<gene>
    <name evidence="1" type="ORF">SAMN02745674_00471</name>
</gene>
<proteinExistence type="predicted"/>
<dbReference type="PANTHER" id="PTHR17985:SF8">
    <property type="entry name" value="TRANSPORT AND GOLGI ORGANIZATION PROTEIN 2 HOMOLOG"/>
    <property type="match status" value="1"/>
</dbReference>
<organism evidence="1 2">
    <name type="scientific">Lysobacter spongiicola DSM 21749</name>
    <dbReference type="NCBI Taxonomy" id="1122188"/>
    <lineage>
        <taxon>Bacteria</taxon>
        <taxon>Pseudomonadati</taxon>
        <taxon>Pseudomonadota</taxon>
        <taxon>Gammaproteobacteria</taxon>
        <taxon>Lysobacterales</taxon>
        <taxon>Lysobacteraceae</taxon>
        <taxon>Novilysobacter</taxon>
    </lineage>
</organism>
<accession>A0A1T4MLA8</accession>
<name>A0A1T4MLA8_9GAMM</name>
<keyword evidence="2" id="KW-1185">Reference proteome</keyword>
<dbReference type="AlphaFoldDB" id="A0A1T4MLA8"/>
<dbReference type="RefSeq" id="WP_078757075.1">
    <property type="nucleotide sequence ID" value="NZ_FUXP01000001.1"/>
</dbReference>
<dbReference type="PANTHER" id="PTHR17985">
    <property type="entry name" value="SER/THR-RICH PROTEIN T10 IN DGCR REGION"/>
    <property type="match status" value="1"/>
</dbReference>
<evidence type="ECO:0000313" key="1">
    <source>
        <dbReference type="EMBL" id="SJZ67554.1"/>
    </source>
</evidence>
<dbReference type="InterPro" id="IPR008551">
    <property type="entry name" value="TANGO2"/>
</dbReference>
<sequence>MCLIAVAWEHHPRYRLALIANRDELHARPAAAAGPDPQQPELYGGRDLQMGGSWLMASRRGRLAAVTNVRVGLAGAPRPKSRGDLVRGFAGASGPAPATLDPLRRESGQYAPFNLLGWDGDSLTFASNHPDYRTQMLRRGIHAMSNGALDAPWPKSNRATQALSAWLQAAGGDAAAADVAPLLDALADDEPAPDAALPDTGIGLELERRLSPPFVRDPRYGTRCSTVVLVEETGMRFVERRFGPDGMPLGESDEWLEWLTGPATTASATATSRAP</sequence>
<dbReference type="Proteomes" id="UP000190061">
    <property type="component" value="Unassembled WGS sequence"/>
</dbReference>
<protein>
    <submittedName>
        <fullName evidence="1">Uncharacterized conserved protein, contains NRDE domain</fullName>
    </submittedName>
</protein>
<reference evidence="1 2" key="1">
    <citation type="submission" date="2017-02" db="EMBL/GenBank/DDBJ databases">
        <authorList>
            <person name="Peterson S.W."/>
        </authorList>
    </citation>
    <scope>NUCLEOTIDE SEQUENCE [LARGE SCALE GENOMIC DNA]</scope>
    <source>
        <strain evidence="1 2">DSM 21749</strain>
    </source>
</reference>
<evidence type="ECO:0000313" key="2">
    <source>
        <dbReference type="Proteomes" id="UP000190061"/>
    </source>
</evidence>
<dbReference type="OrthoDB" id="4380123at2"/>